<organism evidence="1 2">
    <name type="scientific">Tetraparma gracilis</name>
    <dbReference type="NCBI Taxonomy" id="2962635"/>
    <lineage>
        <taxon>Eukaryota</taxon>
        <taxon>Sar</taxon>
        <taxon>Stramenopiles</taxon>
        <taxon>Ochrophyta</taxon>
        <taxon>Bolidophyceae</taxon>
        <taxon>Parmales</taxon>
        <taxon>Triparmaceae</taxon>
        <taxon>Tetraparma</taxon>
    </lineage>
</organism>
<gene>
    <name evidence="1" type="ORF">TeGR_g10143</name>
</gene>
<sequence length="628" mass="70021">MTPPLSPRLLPSLLSFLSAPPSPLDRHRSATTCRLMLLLHNSPSLRPLPSHPLFRSYDEALTLVLKRAVNRSELGGLRGRELARALFGAGLIRSWGHRTRDFDAAFFNALNFVSSSAPAYIDEVEHADVPFMLSDAFTRVPQNKNTTAFLTAVAKALPRLLSLPPPPAHHPPLAPTVPSWETSFGCYFSAVSRLRVPPEPDSEFALDLLMPFSKHDVGVKALDAAEPRDVANLCRAFAKIGLQNGKVVRWLNDHAEDFAGRCTEPFQVVTTVGYCALQPNPRLRPTSDFKLMAAVDALLGGGLASEKWIDKLKSRGVSILLSNFAAVQIMPSAFLPALRPHLRRLVNNGTPKEVGSMARSYADLSVHEPRFWRRLVKAWMEGEGNPYAPGKKFGNALQMNEHRVTSVTQILYAMCVLDIIGEYPELFAHLWKLAINTHPSDFTTGDTLALQRVEILADFMRDVKLEEVSPELRSKMRRFTNMPQELGLRKTRPTFTGYEGHVSKRGESEGEADERPVRFDLQGLGLEGEWSRAVSIIPGDENNNLFSVKLADKQRMIVIQDQRARNASANSCLRARWQELLTAFGWRWVDLGVGDTRVDIAARLEELERVRTEAEVEEDVDGEKLAGD</sequence>
<protein>
    <submittedName>
        <fullName evidence="1">Uncharacterized protein</fullName>
    </submittedName>
</protein>
<dbReference type="EMBL" id="BRYB01001546">
    <property type="protein sequence ID" value="GMI28308.1"/>
    <property type="molecule type" value="Genomic_DNA"/>
</dbReference>
<evidence type="ECO:0000313" key="2">
    <source>
        <dbReference type="Proteomes" id="UP001165060"/>
    </source>
</evidence>
<dbReference type="Proteomes" id="UP001165060">
    <property type="component" value="Unassembled WGS sequence"/>
</dbReference>
<reference evidence="1 2" key="1">
    <citation type="journal article" date="2023" name="Commun. Biol.">
        <title>Genome analysis of Parmales, the sister group of diatoms, reveals the evolutionary specialization of diatoms from phago-mixotrophs to photoautotrophs.</title>
        <authorList>
            <person name="Ban H."/>
            <person name="Sato S."/>
            <person name="Yoshikawa S."/>
            <person name="Yamada K."/>
            <person name="Nakamura Y."/>
            <person name="Ichinomiya M."/>
            <person name="Sato N."/>
            <person name="Blanc-Mathieu R."/>
            <person name="Endo H."/>
            <person name="Kuwata A."/>
            <person name="Ogata H."/>
        </authorList>
    </citation>
    <scope>NUCLEOTIDE SEQUENCE [LARGE SCALE GENOMIC DNA]</scope>
</reference>
<keyword evidence="2" id="KW-1185">Reference proteome</keyword>
<proteinExistence type="predicted"/>
<name>A0ABQ6MKY6_9STRA</name>
<accession>A0ABQ6MKY6</accession>
<comment type="caution">
    <text evidence="1">The sequence shown here is derived from an EMBL/GenBank/DDBJ whole genome shotgun (WGS) entry which is preliminary data.</text>
</comment>
<evidence type="ECO:0000313" key="1">
    <source>
        <dbReference type="EMBL" id="GMI28308.1"/>
    </source>
</evidence>